<evidence type="ECO:0000256" key="4">
    <source>
        <dbReference type="ARBA" id="ARBA00022989"/>
    </source>
</evidence>
<dbReference type="NCBIfam" id="TIGR02209">
    <property type="entry name" value="ftsL_broad"/>
    <property type="match status" value="1"/>
</dbReference>
<evidence type="ECO:0000256" key="8">
    <source>
        <dbReference type="NCBIfam" id="TIGR02209"/>
    </source>
</evidence>
<feature type="region of interest" description="Disordered" evidence="9">
    <location>
        <begin position="1"/>
        <end position="27"/>
    </location>
</feature>
<dbReference type="AlphaFoldDB" id="A0A0K2LBZ0"/>
<evidence type="ECO:0000256" key="5">
    <source>
        <dbReference type="ARBA" id="ARBA00023136"/>
    </source>
</evidence>
<dbReference type="InterPro" id="IPR011922">
    <property type="entry name" value="Cell_div_FtsL"/>
</dbReference>
<evidence type="ECO:0000256" key="2">
    <source>
        <dbReference type="ARBA" id="ARBA00022618"/>
    </source>
</evidence>
<dbReference type="EMBL" id="CP012559">
    <property type="protein sequence ID" value="ALB28698.1"/>
    <property type="molecule type" value="Genomic_DNA"/>
</dbReference>
<dbReference type="GO" id="GO:0032153">
    <property type="term" value="C:cell division site"/>
    <property type="evidence" value="ECO:0007669"/>
    <property type="project" value="UniProtKB-UniRule"/>
</dbReference>
<evidence type="ECO:0000256" key="1">
    <source>
        <dbReference type="ARBA" id="ARBA00022475"/>
    </source>
</evidence>
<keyword evidence="3 7" id="KW-0812">Transmembrane</keyword>
<gene>
    <name evidence="7" type="primary">ftsL</name>
    <name evidence="10" type="ORF">JP39_04625</name>
</gene>
<accession>A0A0K2LBZ0</accession>
<comment type="subcellular location">
    <subcellularLocation>
        <location evidence="7">Cell membrane</location>
        <topology evidence="7">Single-pass type II membrane protein</topology>
    </subcellularLocation>
    <text evidence="7">Localizes to the division septum where it forms a ring structure.</text>
</comment>
<comment type="similarity">
    <text evidence="7">Belongs to the FtsL family.</text>
</comment>
<evidence type="ECO:0000313" key="11">
    <source>
        <dbReference type="Proteomes" id="UP000061546"/>
    </source>
</evidence>
<protein>
    <recommendedName>
        <fullName evidence="7 8">Cell division protein FtsL</fullName>
    </recommendedName>
</protein>
<evidence type="ECO:0000256" key="9">
    <source>
        <dbReference type="SAM" id="MobiDB-lite"/>
    </source>
</evidence>
<feature type="compositionally biased region" description="Polar residues" evidence="9">
    <location>
        <begin position="7"/>
        <end position="17"/>
    </location>
</feature>
<reference evidence="10 11" key="1">
    <citation type="submission" date="2015-08" db="EMBL/GenBank/DDBJ databases">
        <title>Genomic sequence of Lactobacillus heilongjiangensis DSM 28069, isolated from Chinese traditional pickle.</title>
        <authorList>
            <person name="Jiang X."/>
            <person name="Zheng B."/>
            <person name="Cheng H."/>
        </authorList>
    </citation>
    <scope>NUCLEOTIDE SEQUENCE [LARGE SCALE GENOMIC DNA]</scope>
    <source>
        <strain evidence="10 11">DSM 28069</strain>
    </source>
</reference>
<comment type="function">
    <text evidence="7">Essential cell division protein.</text>
</comment>
<evidence type="ECO:0000256" key="3">
    <source>
        <dbReference type="ARBA" id="ARBA00022692"/>
    </source>
</evidence>
<dbReference type="HAMAP" id="MF_00910">
    <property type="entry name" value="FtsL"/>
    <property type="match status" value="1"/>
</dbReference>
<dbReference type="GO" id="GO:0005886">
    <property type="term" value="C:plasma membrane"/>
    <property type="evidence" value="ECO:0007669"/>
    <property type="project" value="UniProtKB-SubCell"/>
</dbReference>
<keyword evidence="2 7" id="KW-0132">Cell division</keyword>
<name>A0A0K2LBZ0_9LACO</name>
<dbReference type="GO" id="GO:0043093">
    <property type="term" value="P:FtsZ-dependent cytokinesis"/>
    <property type="evidence" value="ECO:0007669"/>
    <property type="project" value="UniProtKB-UniRule"/>
</dbReference>
<dbReference type="Proteomes" id="UP000061546">
    <property type="component" value="Chromosome"/>
</dbReference>
<keyword evidence="1 7" id="KW-1003">Cell membrane</keyword>
<keyword evidence="11" id="KW-1185">Reference proteome</keyword>
<keyword evidence="6 7" id="KW-0131">Cell cycle</keyword>
<dbReference type="OrthoDB" id="2327678at2"/>
<dbReference type="KEGG" id="lhi:JP39_04625"/>
<evidence type="ECO:0000313" key="10">
    <source>
        <dbReference type="EMBL" id="ALB28698.1"/>
    </source>
</evidence>
<proteinExistence type="inferred from homology"/>
<feature type="transmembrane region" description="Helical" evidence="7">
    <location>
        <begin position="40"/>
        <end position="59"/>
    </location>
</feature>
<dbReference type="STRING" id="1074467.JP39_04625"/>
<evidence type="ECO:0000256" key="7">
    <source>
        <dbReference type="HAMAP-Rule" id="MF_00910"/>
    </source>
</evidence>
<evidence type="ECO:0000256" key="6">
    <source>
        <dbReference type="ARBA" id="ARBA00023306"/>
    </source>
</evidence>
<keyword evidence="4 7" id="KW-1133">Transmembrane helix</keyword>
<organism evidence="10 11">
    <name type="scientific">Companilactobacillus heilongjiangensis</name>
    <dbReference type="NCBI Taxonomy" id="1074467"/>
    <lineage>
        <taxon>Bacteria</taxon>
        <taxon>Bacillati</taxon>
        <taxon>Bacillota</taxon>
        <taxon>Bacilli</taxon>
        <taxon>Lactobacillales</taxon>
        <taxon>Lactobacillaceae</taxon>
        <taxon>Companilactobacillus</taxon>
    </lineage>
</organism>
<sequence length="121" mass="13496">MREDSTARNLQDYQTAAQPEPKVQAEPKTRSVALSKFETFSIVGLGLLTLALMVALVSIKVSMTSSQNTLDRLTTQVSKTNTSNVNLRQEISELTSFDRFSSFAKKHNLKMSDNNVRNISK</sequence>
<keyword evidence="5 7" id="KW-0472">Membrane</keyword>
<dbReference type="RefSeq" id="WP_041499481.1">
    <property type="nucleotide sequence ID" value="NZ_BJDV01000011.1"/>
</dbReference>